<dbReference type="InterPro" id="IPR023226">
    <property type="entry name" value="Glyco_hydro_49_N_dom"/>
</dbReference>
<dbReference type="InterPro" id="IPR041402">
    <property type="entry name" value="B_solenoid_dext"/>
</dbReference>
<sequence length="625" mass="69436">MHSLYQSTSPPIAVLAATAATFAEARTYQDNATADTDTLKTWWHGTGEVNTKTAVELGNVRQSHMYQIQVAGASDARDFYNSFVHESIPRNGNGKICNPGDSTSLCDVDDQITIETVIGADMAWTQYLADEDSIVKIVRSDGGDVDPDNVVIRPTTMDFEVSTDGEALFIAVPFSDTGYRFSVEFKDNLWEYRNAAPGLRQGYVQNVDPSADRYVEAFDDSVPIVGVEPINALLIFVSPFPEDQYVPDLSEEDTYEVPQGLVTGLDELAESKVYFPPGVYWLTGSTHAILSESVSWVYLAPGAYVKGAIEYRSQASHLKATGFGVLSGEQYVYQANTAKGYTNIKSDLTSLRMWSGNISNGADWTIHGLTTNTPPFNSMDFHANDLETISIFASDYKQVGAFFGQTDGIQMYPFSHVHDVFYHVGDDGIKTYYSNVQVERMTLWKTNNAPMVQFGWYSRNISNITVQDVEVLHTRYHDQSQLYPRAMIASAINYLDQNSTSNANTEFTVSNYTLRNWRCEGICPGLIGVNPLQNIDTMRLENIWIEDFGDPSTQVGVSTFRVFTDELRGNRTVTLGAKSPGGIGLAIQDFYVGGEHISFEAGNWDVNSKGRIDFDEHWSGNWTAM</sequence>
<protein>
    <recommendedName>
        <fullName evidence="5">Dextranase</fullName>
    </recommendedName>
</protein>
<dbReference type="Proteomes" id="UP001175261">
    <property type="component" value="Unassembled WGS sequence"/>
</dbReference>
<dbReference type="Pfam" id="PF18783">
    <property type="entry name" value="IPU_b_solenoid"/>
    <property type="match status" value="1"/>
</dbReference>
<dbReference type="GO" id="GO:0004553">
    <property type="term" value="F:hydrolase activity, hydrolyzing O-glycosyl compounds"/>
    <property type="evidence" value="ECO:0007669"/>
    <property type="project" value="InterPro"/>
</dbReference>
<gene>
    <name evidence="3" type="ORF">NLU13_6844</name>
</gene>
<evidence type="ECO:0000259" key="2">
    <source>
        <dbReference type="Pfam" id="PF17433"/>
    </source>
</evidence>
<dbReference type="AlphaFoldDB" id="A0AA39L691"/>
<feature type="domain" description="Glycoside hydrolase family 49 C-terminal" evidence="1">
    <location>
        <begin position="499"/>
        <end position="624"/>
    </location>
</feature>
<proteinExistence type="predicted"/>
<evidence type="ECO:0000259" key="1">
    <source>
        <dbReference type="Pfam" id="PF03718"/>
    </source>
</evidence>
<organism evidence="3 4">
    <name type="scientific">Sarocladium strictum</name>
    <name type="common">Black bundle disease fungus</name>
    <name type="synonym">Acremonium strictum</name>
    <dbReference type="NCBI Taxonomy" id="5046"/>
    <lineage>
        <taxon>Eukaryota</taxon>
        <taxon>Fungi</taxon>
        <taxon>Dikarya</taxon>
        <taxon>Ascomycota</taxon>
        <taxon>Pezizomycotina</taxon>
        <taxon>Sordariomycetes</taxon>
        <taxon>Hypocreomycetidae</taxon>
        <taxon>Hypocreales</taxon>
        <taxon>Sarocladiaceae</taxon>
        <taxon>Sarocladium</taxon>
    </lineage>
</organism>
<reference evidence="3" key="1">
    <citation type="submission" date="2022-10" db="EMBL/GenBank/DDBJ databases">
        <title>Determination and structural analysis of whole genome sequence of Sarocladium strictum F4-1.</title>
        <authorList>
            <person name="Hu L."/>
            <person name="Jiang Y."/>
        </authorList>
    </citation>
    <scope>NUCLEOTIDE SEQUENCE</scope>
    <source>
        <strain evidence="3">F4-1</strain>
    </source>
</reference>
<dbReference type="Gene3D" id="2.160.20.10">
    <property type="entry name" value="Single-stranded right-handed beta-helix, Pectin lyase-like"/>
    <property type="match status" value="1"/>
</dbReference>
<dbReference type="InterPro" id="IPR012334">
    <property type="entry name" value="Pectin_lyas_fold"/>
</dbReference>
<dbReference type="Pfam" id="PF18841">
    <property type="entry name" value="B_solenoid_dext"/>
    <property type="match status" value="1"/>
</dbReference>
<dbReference type="InterPro" id="IPR041274">
    <property type="entry name" value="IPU_b_solenoid"/>
</dbReference>
<name>A0AA39L691_SARSR</name>
<dbReference type="InterPro" id="IPR035953">
    <property type="entry name" value="Dextranase_N-ter"/>
</dbReference>
<dbReference type="InterPro" id="IPR005192">
    <property type="entry name" value="Glyco_hydro_49_C"/>
</dbReference>
<dbReference type="EMBL" id="JAPDFR010000006">
    <property type="protein sequence ID" value="KAK0385667.1"/>
    <property type="molecule type" value="Genomic_DNA"/>
</dbReference>
<accession>A0AA39L691</accession>
<dbReference type="InterPro" id="IPR011050">
    <property type="entry name" value="Pectin_lyase_fold/virulence"/>
</dbReference>
<feature type="domain" description="Glycoside hydrolase family 49 N-terminal" evidence="2">
    <location>
        <begin position="31"/>
        <end position="240"/>
    </location>
</feature>
<dbReference type="Pfam" id="PF17433">
    <property type="entry name" value="Glyco_hydro_49N"/>
    <property type="match status" value="1"/>
</dbReference>
<dbReference type="Pfam" id="PF03718">
    <property type="entry name" value="Glyco_hydro_49"/>
    <property type="match status" value="1"/>
</dbReference>
<evidence type="ECO:0000313" key="3">
    <source>
        <dbReference type="EMBL" id="KAK0385667.1"/>
    </source>
</evidence>
<comment type="caution">
    <text evidence="3">The sequence shown here is derived from an EMBL/GenBank/DDBJ whole genome shotgun (WGS) entry which is preliminary data.</text>
</comment>
<evidence type="ECO:0008006" key="5">
    <source>
        <dbReference type="Google" id="ProtNLM"/>
    </source>
</evidence>
<keyword evidence="4" id="KW-1185">Reference proteome</keyword>
<evidence type="ECO:0000313" key="4">
    <source>
        <dbReference type="Proteomes" id="UP001175261"/>
    </source>
</evidence>
<dbReference type="SUPFAM" id="SSF101596">
    <property type="entry name" value="Dextranase, N-terminal domain"/>
    <property type="match status" value="1"/>
</dbReference>
<dbReference type="SUPFAM" id="SSF51126">
    <property type="entry name" value="Pectin lyase-like"/>
    <property type="match status" value="1"/>
</dbReference>
<dbReference type="Gene3D" id="2.60.350.10">
    <property type="entry name" value="Dextranase, N-terminal"/>
    <property type="match status" value="1"/>
</dbReference>